<dbReference type="EnsemblPlants" id="KQL07078">
    <property type="protein sequence ID" value="KQL07078"/>
    <property type="gene ID" value="SETIT_004199mg"/>
</dbReference>
<dbReference type="PANTHER" id="PTHR10460:SF11">
    <property type="entry name" value="PROTEIN ABIL5-RELATED"/>
    <property type="match status" value="1"/>
</dbReference>
<dbReference type="STRING" id="4555.K3XQL3"/>
<name>K3XQL3_SETIT</name>
<dbReference type="InterPro" id="IPR028457">
    <property type="entry name" value="ABI"/>
</dbReference>
<evidence type="ECO:0000256" key="4">
    <source>
        <dbReference type="SAM" id="MobiDB-lite"/>
    </source>
</evidence>
<organism evidence="5 6">
    <name type="scientific">Setaria italica</name>
    <name type="common">Foxtail millet</name>
    <name type="synonym">Panicum italicum</name>
    <dbReference type="NCBI Taxonomy" id="4555"/>
    <lineage>
        <taxon>Eukaryota</taxon>
        <taxon>Viridiplantae</taxon>
        <taxon>Streptophyta</taxon>
        <taxon>Embryophyta</taxon>
        <taxon>Tracheophyta</taxon>
        <taxon>Spermatophyta</taxon>
        <taxon>Magnoliopsida</taxon>
        <taxon>Liliopsida</taxon>
        <taxon>Poales</taxon>
        <taxon>Poaceae</taxon>
        <taxon>PACMAD clade</taxon>
        <taxon>Panicoideae</taxon>
        <taxon>Panicodae</taxon>
        <taxon>Paniceae</taxon>
        <taxon>Cenchrinae</taxon>
        <taxon>Setaria</taxon>
    </lineage>
</organism>
<evidence type="ECO:0000256" key="2">
    <source>
        <dbReference type="ARBA" id="ARBA00011513"/>
    </source>
</evidence>
<feature type="region of interest" description="Disordered" evidence="4">
    <location>
        <begin position="1"/>
        <end position="54"/>
    </location>
</feature>
<evidence type="ECO:0000256" key="1">
    <source>
        <dbReference type="ARBA" id="ARBA00010020"/>
    </source>
</evidence>
<comment type="function">
    <text evidence="3">Involved in regulation of actin and microtubule organization. Part of a WAVE complex that activates the Arp2/3 complex.</text>
</comment>
<keyword evidence="6" id="KW-1185">Reference proteome</keyword>
<proteinExistence type="inferred from homology"/>
<dbReference type="Proteomes" id="UP000004995">
    <property type="component" value="Unassembled WGS sequence"/>
</dbReference>
<comment type="subunit">
    <text evidence="2">Binds SCAR.</text>
</comment>
<dbReference type="Gene3D" id="6.10.140.1620">
    <property type="match status" value="1"/>
</dbReference>
<feature type="compositionally biased region" description="Low complexity" evidence="4">
    <location>
        <begin position="153"/>
        <end position="164"/>
    </location>
</feature>
<dbReference type="Gramene" id="KQL07078">
    <property type="protein sequence ID" value="KQL07078"/>
    <property type="gene ID" value="SETIT_004199mg"/>
</dbReference>
<dbReference type="HOGENOM" id="CLU_947988_0_0_1"/>
<reference evidence="6" key="1">
    <citation type="journal article" date="2012" name="Nat. Biotechnol.">
        <title>Reference genome sequence of the model plant Setaria.</title>
        <authorList>
            <person name="Bennetzen J.L."/>
            <person name="Schmutz J."/>
            <person name="Wang H."/>
            <person name="Percifield R."/>
            <person name="Hawkins J."/>
            <person name="Pontaroli A.C."/>
            <person name="Estep M."/>
            <person name="Feng L."/>
            <person name="Vaughn J.N."/>
            <person name="Grimwood J."/>
            <person name="Jenkins J."/>
            <person name="Barry K."/>
            <person name="Lindquist E."/>
            <person name="Hellsten U."/>
            <person name="Deshpande S."/>
            <person name="Wang X."/>
            <person name="Wu X."/>
            <person name="Mitros T."/>
            <person name="Triplett J."/>
            <person name="Yang X."/>
            <person name="Ye C.Y."/>
            <person name="Mauro-Herrera M."/>
            <person name="Wang L."/>
            <person name="Li P."/>
            <person name="Sharma M."/>
            <person name="Sharma R."/>
            <person name="Ronald P.C."/>
            <person name="Panaud O."/>
            <person name="Kellogg E.A."/>
            <person name="Brutnell T.P."/>
            <person name="Doust A.N."/>
            <person name="Tuskan G.A."/>
            <person name="Rokhsar D."/>
            <person name="Devos K.M."/>
        </authorList>
    </citation>
    <scope>NUCLEOTIDE SEQUENCE [LARGE SCALE GENOMIC DNA]</scope>
    <source>
        <strain evidence="6">cv. Yugu1</strain>
    </source>
</reference>
<reference evidence="5" key="2">
    <citation type="submission" date="2018-08" db="UniProtKB">
        <authorList>
            <consortium name="EnsemblPlants"/>
        </authorList>
    </citation>
    <scope>IDENTIFICATION</scope>
    <source>
        <strain evidence="5">Yugu1</strain>
    </source>
</reference>
<feature type="compositionally biased region" description="Basic and acidic residues" evidence="4">
    <location>
        <begin position="140"/>
        <end position="149"/>
    </location>
</feature>
<dbReference type="InParanoid" id="K3XQL3"/>
<protein>
    <submittedName>
        <fullName evidence="5">Uncharacterized protein</fullName>
    </submittedName>
</protein>
<evidence type="ECO:0000313" key="5">
    <source>
        <dbReference type="EnsemblPlants" id="KQL07078"/>
    </source>
</evidence>
<comment type="similarity">
    <text evidence="1">Belongs to the ABI family.</text>
</comment>
<sequence>MLVRLDWGLGPGPPRQRRCRAEGGEGPYSVLAKSQAPARSAPVTSHEPCAGAAPSKRLSLSDSVLGVGAARSPHGESRKPVVSYARVPSHVPIPARSRPAPRGDHATAWAPCLLAPAYLSPNPCFALVCAFLGAARGEGAGREGGREMDAEAGEAGEASTSGAAVPFGRSSSRLGGPGAESFDGALRELKDLRSQLHEAADCCEKAFLKTEKKKLILEGTKSYICDAVVAVVDHLGTVSSKLEHKLQEKTDVTQAERKINFLKQDVHIILGDDKKKANHGSNILSFLKKTRRHA</sequence>
<evidence type="ECO:0000313" key="6">
    <source>
        <dbReference type="Proteomes" id="UP000004995"/>
    </source>
</evidence>
<dbReference type="PANTHER" id="PTHR10460">
    <property type="entry name" value="ABL INTERACTOR FAMILY MEMBER"/>
    <property type="match status" value="1"/>
</dbReference>
<dbReference type="AlphaFoldDB" id="K3XQL3"/>
<feature type="region of interest" description="Disordered" evidence="4">
    <location>
        <begin position="140"/>
        <end position="169"/>
    </location>
</feature>
<accession>K3XQL3</accession>
<dbReference type="eggNOG" id="KOG2546">
    <property type="taxonomic scope" value="Eukaryota"/>
</dbReference>
<evidence type="ECO:0000256" key="3">
    <source>
        <dbReference type="ARBA" id="ARBA00025223"/>
    </source>
</evidence>
<dbReference type="EMBL" id="AGNK02003318">
    <property type="status" value="NOT_ANNOTATED_CDS"/>
    <property type="molecule type" value="Genomic_DNA"/>
</dbReference>